<dbReference type="Gene3D" id="3.30.70.330">
    <property type="match status" value="1"/>
</dbReference>
<sequence length="92" mass="10065">MNKFLVKKPIITEKSTDLGKSGKYVFLVDSGATVTEAKKVVQSVYNVTVVKANVINVKSKVRRLGSSVGVKPGYKKIIMTLKSGQRLDIIPQ</sequence>
<comment type="caution">
    <text evidence="5">The sequence shown here is derived from an EMBL/GenBank/DDBJ whole genome shotgun (WGS) entry which is preliminary data.</text>
</comment>
<comment type="subunit">
    <text evidence="4">Part of the 50S ribosomal subunit. Contacts protein L29, and trigger factor when it is bound to the ribosome.</text>
</comment>
<evidence type="ECO:0000313" key="5">
    <source>
        <dbReference type="EMBL" id="OGY68348.1"/>
    </source>
</evidence>
<dbReference type="HAMAP" id="MF_01369_B">
    <property type="entry name" value="Ribosomal_uL23_B"/>
    <property type="match status" value="1"/>
</dbReference>
<keyword evidence="4" id="KW-0694">RNA-binding</keyword>
<dbReference type="STRING" id="1798410.A3H63_02920"/>
<dbReference type="InterPro" id="IPR012677">
    <property type="entry name" value="Nucleotide-bd_a/b_plait_sf"/>
</dbReference>
<reference evidence="5 6" key="1">
    <citation type="journal article" date="2016" name="Nat. Commun.">
        <title>Thousands of microbial genomes shed light on interconnected biogeochemical processes in an aquifer system.</title>
        <authorList>
            <person name="Anantharaman K."/>
            <person name="Brown C.T."/>
            <person name="Hug L.A."/>
            <person name="Sharon I."/>
            <person name="Castelle C.J."/>
            <person name="Probst A.J."/>
            <person name="Thomas B.C."/>
            <person name="Singh A."/>
            <person name="Wilkins M.J."/>
            <person name="Karaoz U."/>
            <person name="Brodie E.L."/>
            <person name="Williams K.H."/>
            <person name="Hubbard S.S."/>
            <person name="Banfield J.F."/>
        </authorList>
    </citation>
    <scope>NUCLEOTIDE SEQUENCE [LARGE SCALE GENOMIC DNA]</scope>
</reference>
<comment type="similarity">
    <text evidence="1 4">Belongs to the universal ribosomal protein uL23 family.</text>
</comment>
<accession>A0A1G1ZUF0</accession>
<keyword evidence="3 4" id="KW-0687">Ribonucleoprotein</keyword>
<evidence type="ECO:0000313" key="6">
    <source>
        <dbReference type="Proteomes" id="UP000176284"/>
    </source>
</evidence>
<dbReference type="SUPFAM" id="SSF54189">
    <property type="entry name" value="Ribosomal proteins S24e, L23 and L15e"/>
    <property type="match status" value="1"/>
</dbReference>
<evidence type="ECO:0000256" key="4">
    <source>
        <dbReference type="HAMAP-Rule" id="MF_01369"/>
    </source>
</evidence>
<dbReference type="GO" id="GO:1990904">
    <property type="term" value="C:ribonucleoprotein complex"/>
    <property type="evidence" value="ECO:0007669"/>
    <property type="project" value="UniProtKB-KW"/>
</dbReference>
<evidence type="ECO:0000256" key="3">
    <source>
        <dbReference type="ARBA" id="ARBA00023274"/>
    </source>
</evidence>
<keyword evidence="4" id="KW-0699">rRNA-binding</keyword>
<comment type="function">
    <text evidence="4">One of the early assembly proteins it binds 23S rRNA. One of the proteins that surrounds the polypeptide exit tunnel on the outside of the ribosome. Forms the main docking site for trigger factor binding to the ribosome.</text>
</comment>
<dbReference type="Pfam" id="PF00276">
    <property type="entry name" value="Ribosomal_L23"/>
    <property type="match status" value="1"/>
</dbReference>
<dbReference type="NCBIfam" id="NF004363">
    <property type="entry name" value="PRK05738.2-4"/>
    <property type="match status" value="1"/>
</dbReference>
<dbReference type="AlphaFoldDB" id="A0A1G1ZUF0"/>
<dbReference type="InterPro" id="IPR012678">
    <property type="entry name" value="Ribosomal_uL23/eL15/eS24_sf"/>
</dbReference>
<proteinExistence type="inferred from homology"/>
<dbReference type="EMBL" id="MHJM01000002">
    <property type="protein sequence ID" value="OGY68348.1"/>
    <property type="molecule type" value="Genomic_DNA"/>
</dbReference>
<dbReference type="Proteomes" id="UP000176284">
    <property type="component" value="Unassembled WGS sequence"/>
</dbReference>
<dbReference type="InterPro" id="IPR013025">
    <property type="entry name" value="Ribosomal_uL23-like"/>
</dbReference>
<dbReference type="GO" id="GO:0005840">
    <property type="term" value="C:ribosome"/>
    <property type="evidence" value="ECO:0007669"/>
    <property type="project" value="UniProtKB-KW"/>
</dbReference>
<gene>
    <name evidence="4" type="primary">rplW</name>
    <name evidence="5" type="ORF">A3H63_02920</name>
</gene>
<evidence type="ECO:0000256" key="2">
    <source>
        <dbReference type="ARBA" id="ARBA00022980"/>
    </source>
</evidence>
<name>A0A1G1ZUF0_9BACT</name>
<dbReference type="GO" id="GO:0019843">
    <property type="term" value="F:rRNA binding"/>
    <property type="evidence" value="ECO:0007669"/>
    <property type="project" value="UniProtKB-UniRule"/>
</dbReference>
<keyword evidence="2 4" id="KW-0689">Ribosomal protein</keyword>
<organism evidence="5 6">
    <name type="scientific">Candidatus Harrisonbacteria bacterium RIFCSPLOWO2_02_FULL_45_10c</name>
    <dbReference type="NCBI Taxonomy" id="1798410"/>
    <lineage>
        <taxon>Bacteria</taxon>
        <taxon>Candidatus Harrisoniibacteriota</taxon>
    </lineage>
</organism>
<protein>
    <recommendedName>
        <fullName evidence="4">Large ribosomal subunit protein uL23</fullName>
    </recommendedName>
</protein>
<dbReference type="GO" id="GO:0006412">
    <property type="term" value="P:translation"/>
    <property type="evidence" value="ECO:0007669"/>
    <property type="project" value="UniProtKB-UniRule"/>
</dbReference>
<evidence type="ECO:0000256" key="1">
    <source>
        <dbReference type="ARBA" id="ARBA00006700"/>
    </source>
</evidence>
<dbReference type="GO" id="GO:0003735">
    <property type="term" value="F:structural constituent of ribosome"/>
    <property type="evidence" value="ECO:0007669"/>
    <property type="project" value="InterPro"/>
</dbReference>